<keyword evidence="3" id="KW-1185">Reference proteome</keyword>
<dbReference type="RefSeq" id="WP_119348749.1">
    <property type="nucleotide sequence ID" value="NZ_QWET01000003.1"/>
</dbReference>
<name>A0A399D694_9BACT</name>
<sequence>MNKYCFFLIVVALFYPRFSQAQCLSSVNPVGGTNNLLVLEKNSLRVISFYKYGQGYHYFEGSEHSDFNLINKAYYNYLSTIISYGLTHKLTLETELGHFFNKTQNYNLQPAYSLTGKGLSNAVLLAKHSIFTDPFRRIYITGAVGAKIPFSRRLQWSENVKLPVEVQPTIGAFGAVLTASFVKESSETGMRYFFTNRVEMHSPNKEGYRLGTSVYNSFYISKHLKQPWLKDNWTAILQLRNEIRAPDKIKEQKKESSGSTLFFIAPQLNFVLREEWYLSGMIDIPVYQHFKGTQLGAGTGFTFIISKTFRL</sequence>
<evidence type="ECO:0000256" key="1">
    <source>
        <dbReference type="SAM" id="SignalP"/>
    </source>
</evidence>
<feature type="chain" id="PRO_5017385536" description="Transporter" evidence="1">
    <location>
        <begin position="22"/>
        <end position="311"/>
    </location>
</feature>
<dbReference type="EMBL" id="QWET01000003">
    <property type="protein sequence ID" value="RIH66162.1"/>
    <property type="molecule type" value="Genomic_DNA"/>
</dbReference>
<organism evidence="2 3">
    <name type="scientific">Mariniphaga sediminis</name>
    <dbReference type="NCBI Taxonomy" id="1628158"/>
    <lineage>
        <taxon>Bacteria</taxon>
        <taxon>Pseudomonadati</taxon>
        <taxon>Bacteroidota</taxon>
        <taxon>Bacteroidia</taxon>
        <taxon>Marinilabiliales</taxon>
        <taxon>Prolixibacteraceae</taxon>
        <taxon>Mariniphaga</taxon>
    </lineage>
</organism>
<dbReference type="Proteomes" id="UP000266441">
    <property type="component" value="Unassembled WGS sequence"/>
</dbReference>
<feature type="signal peptide" evidence="1">
    <location>
        <begin position="1"/>
        <end position="21"/>
    </location>
</feature>
<keyword evidence="1" id="KW-0732">Signal</keyword>
<accession>A0A399D694</accession>
<proteinExistence type="predicted"/>
<evidence type="ECO:0000313" key="2">
    <source>
        <dbReference type="EMBL" id="RIH66162.1"/>
    </source>
</evidence>
<protein>
    <recommendedName>
        <fullName evidence="4">Transporter</fullName>
    </recommendedName>
</protein>
<dbReference type="OrthoDB" id="5450709at2"/>
<dbReference type="AlphaFoldDB" id="A0A399D694"/>
<reference evidence="2 3" key="1">
    <citation type="journal article" date="2015" name="Int. J. Syst. Evol. Microbiol.">
        <title>Mariniphaga sediminis sp. nov., isolated from coastal sediment.</title>
        <authorList>
            <person name="Wang F.Q."/>
            <person name="Shen Q.Y."/>
            <person name="Chen G.J."/>
            <person name="Du Z.J."/>
        </authorList>
    </citation>
    <scope>NUCLEOTIDE SEQUENCE [LARGE SCALE GENOMIC DNA]</scope>
    <source>
        <strain evidence="2 3">SY21</strain>
    </source>
</reference>
<evidence type="ECO:0008006" key="4">
    <source>
        <dbReference type="Google" id="ProtNLM"/>
    </source>
</evidence>
<gene>
    <name evidence="2" type="ORF">D1164_04425</name>
</gene>
<evidence type="ECO:0000313" key="3">
    <source>
        <dbReference type="Proteomes" id="UP000266441"/>
    </source>
</evidence>
<comment type="caution">
    <text evidence="2">The sequence shown here is derived from an EMBL/GenBank/DDBJ whole genome shotgun (WGS) entry which is preliminary data.</text>
</comment>